<feature type="compositionally biased region" description="Low complexity" evidence="3">
    <location>
        <begin position="21"/>
        <end position="35"/>
    </location>
</feature>
<dbReference type="EMBL" id="MU842844">
    <property type="protein sequence ID" value="KAK2031102.1"/>
    <property type="molecule type" value="Genomic_DNA"/>
</dbReference>
<evidence type="ECO:0000259" key="4">
    <source>
        <dbReference type="Pfam" id="PF00155"/>
    </source>
</evidence>
<dbReference type="InterPro" id="IPR015422">
    <property type="entry name" value="PyrdxlP-dep_Trfase_small"/>
</dbReference>
<dbReference type="Gene3D" id="3.40.640.10">
    <property type="entry name" value="Type I PLP-dependent aspartate aminotransferase-like (Major domain)"/>
    <property type="match status" value="2"/>
</dbReference>
<evidence type="ECO:0000256" key="1">
    <source>
        <dbReference type="ARBA" id="ARBA00001933"/>
    </source>
</evidence>
<keyword evidence="5" id="KW-0032">Aminotransferase</keyword>
<evidence type="ECO:0000256" key="3">
    <source>
        <dbReference type="SAM" id="MobiDB-lite"/>
    </source>
</evidence>
<feature type="compositionally biased region" description="Basic residues" evidence="3">
    <location>
        <begin position="36"/>
        <end position="47"/>
    </location>
</feature>
<dbReference type="GO" id="GO:0016746">
    <property type="term" value="F:acyltransferase activity"/>
    <property type="evidence" value="ECO:0007669"/>
    <property type="project" value="UniProtKB-KW"/>
</dbReference>
<dbReference type="InterPro" id="IPR004839">
    <property type="entry name" value="Aminotransferase_I/II_large"/>
</dbReference>
<protein>
    <submittedName>
        <fullName evidence="5">Aminotransferase class I and II</fullName>
    </submittedName>
</protein>
<dbReference type="SUPFAM" id="SSF53383">
    <property type="entry name" value="PLP-dependent transferases"/>
    <property type="match status" value="2"/>
</dbReference>
<dbReference type="InterPro" id="IPR015424">
    <property type="entry name" value="PyrdxlP-dep_Trfase"/>
</dbReference>
<name>A0AAD9HN56_9PEZI</name>
<evidence type="ECO:0000313" key="6">
    <source>
        <dbReference type="Proteomes" id="UP001232148"/>
    </source>
</evidence>
<comment type="cofactor">
    <cofactor evidence="1">
        <name>pyridoxal 5'-phosphate</name>
        <dbReference type="ChEBI" id="CHEBI:597326"/>
    </cofactor>
</comment>
<sequence length="774" mass="85183">MEDDKTASMSLPPLPGGSDQVTTPSTPNPSNYTVTKPRRPPRVGKAKKARELVRLAITRLRILINERNSTGKPISQTGLFAYNYVEPLFNWWGANSRVLVTQCLGRVEVLDAFGSVSKLVNGASHNYAGFYEATPEAEELQRMCLEMLPVSDSNAVPVLRDETHRMIARFLGAEFCFTTSTGYGSNYVALPALICGPTVVIMDEDCHNSMFTGVFLGPFSVLKKFKHNNMEHLDILLSGCVDDSVDIIVAIEGLYSINGDIPPLAEIYRLKKQYKFVLYCNEAHSFLSLGKTGRGCLEFWNDIHPEKPLPWDLINVRTGSLSTALGGNGGFITGEKAFEKAIWTRISNLDDKHIASLPSSTMVQTIWLLGQPNRIKRNLRRLTEITRFCRKELEHFGIFVYGDTGTHVLPIHTGRPTVAAKLSYSLRRRGLLAAPVCTPAVPIWKSRVRINLSADFTDEEVNQLVQAVIRTAAHAGLCKTAGVARAPFKNDTHSFLIVEGIDEATKVSNHIRKLIKRDAIGIQASQQRQIFDKSCSPRVIQAGHAARAQYGIGAGGTRLICGTFSAHLAVESLVAQATGMEAGLTYADASIGLASTIAAISRPLLGHIKNYMLFERGVSQFVRDGLTMAPKIDAPVLLGYADLFELASQVRKLVRGIEKLCMTVYLRVGEKSQYDLLSATLAEIAALVGSESVMTILLHCNSQSLDPRELVLLPSRRNVHILVCGSFERTFGLPTGFVTGTESLIRELRYTSRGYTFTTSPSPFIMDMLRDALE</sequence>
<keyword evidence="2" id="KW-0808">Transferase</keyword>
<dbReference type="GO" id="GO:0030170">
    <property type="term" value="F:pyridoxal phosphate binding"/>
    <property type="evidence" value="ECO:0007669"/>
    <property type="project" value="InterPro"/>
</dbReference>
<dbReference type="Pfam" id="PF00155">
    <property type="entry name" value="Aminotran_1_2"/>
    <property type="match status" value="1"/>
</dbReference>
<proteinExistence type="predicted"/>
<dbReference type="PANTHER" id="PTHR13693">
    <property type="entry name" value="CLASS II AMINOTRANSFERASE/8-AMINO-7-OXONONANOATE SYNTHASE"/>
    <property type="match status" value="1"/>
</dbReference>
<dbReference type="PANTHER" id="PTHR13693:SF3">
    <property type="entry name" value="LD36009P"/>
    <property type="match status" value="1"/>
</dbReference>
<gene>
    <name evidence="5" type="ORF">LX32DRAFT_671902</name>
</gene>
<dbReference type="Gene3D" id="3.90.1150.10">
    <property type="entry name" value="Aspartate Aminotransferase, domain 1"/>
    <property type="match status" value="1"/>
</dbReference>
<dbReference type="InterPro" id="IPR015421">
    <property type="entry name" value="PyrdxlP-dep_Trfase_major"/>
</dbReference>
<organism evidence="5 6">
    <name type="scientific">Colletotrichum zoysiae</name>
    <dbReference type="NCBI Taxonomy" id="1216348"/>
    <lineage>
        <taxon>Eukaryota</taxon>
        <taxon>Fungi</taxon>
        <taxon>Dikarya</taxon>
        <taxon>Ascomycota</taxon>
        <taxon>Pezizomycotina</taxon>
        <taxon>Sordariomycetes</taxon>
        <taxon>Hypocreomycetidae</taxon>
        <taxon>Glomerellales</taxon>
        <taxon>Glomerellaceae</taxon>
        <taxon>Colletotrichum</taxon>
        <taxon>Colletotrichum graminicola species complex</taxon>
    </lineage>
</organism>
<dbReference type="GO" id="GO:0008483">
    <property type="term" value="F:transaminase activity"/>
    <property type="evidence" value="ECO:0007669"/>
    <property type="project" value="UniProtKB-KW"/>
</dbReference>
<feature type="domain" description="Aminotransferase class I/classII large" evidence="4">
    <location>
        <begin position="165"/>
        <end position="468"/>
    </location>
</feature>
<reference evidence="5" key="1">
    <citation type="submission" date="2021-06" db="EMBL/GenBank/DDBJ databases">
        <title>Comparative genomics, transcriptomics and evolutionary studies reveal genomic signatures of adaptation to plant cell wall in hemibiotrophic fungi.</title>
        <authorList>
            <consortium name="DOE Joint Genome Institute"/>
            <person name="Baroncelli R."/>
            <person name="Diaz J.F."/>
            <person name="Benocci T."/>
            <person name="Peng M."/>
            <person name="Battaglia E."/>
            <person name="Haridas S."/>
            <person name="Andreopoulos W."/>
            <person name="Labutti K."/>
            <person name="Pangilinan J."/>
            <person name="Floch G.L."/>
            <person name="Makela M.R."/>
            <person name="Henrissat B."/>
            <person name="Grigoriev I.V."/>
            <person name="Crouch J.A."/>
            <person name="De Vries R.P."/>
            <person name="Sukno S.A."/>
            <person name="Thon M.R."/>
        </authorList>
    </citation>
    <scope>NUCLEOTIDE SEQUENCE</scope>
    <source>
        <strain evidence="5">MAFF235873</strain>
    </source>
</reference>
<comment type="caution">
    <text evidence="5">The sequence shown here is derived from an EMBL/GenBank/DDBJ whole genome shotgun (WGS) entry which is preliminary data.</text>
</comment>
<keyword evidence="6" id="KW-1185">Reference proteome</keyword>
<dbReference type="Proteomes" id="UP001232148">
    <property type="component" value="Unassembled WGS sequence"/>
</dbReference>
<evidence type="ECO:0000256" key="2">
    <source>
        <dbReference type="ARBA" id="ARBA00022679"/>
    </source>
</evidence>
<accession>A0AAD9HN56</accession>
<dbReference type="InterPro" id="IPR050087">
    <property type="entry name" value="AON_synthase_class-II"/>
</dbReference>
<dbReference type="AlphaFoldDB" id="A0AAD9HN56"/>
<evidence type="ECO:0000313" key="5">
    <source>
        <dbReference type="EMBL" id="KAK2031102.1"/>
    </source>
</evidence>
<feature type="region of interest" description="Disordered" evidence="3">
    <location>
        <begin position="1"/>
        <end position="47"/>
    </location>
</feature>